<dbReference type="AlphaFoldDB" id="A0A6A6VU34"/>
<dbReference type="SUPFAM" id="SSF53756">
    <property type="entry name" value="UDP-Glycosyltransferase/glycogen phosphorylase"/>
    <property type="match status" value="1"/>
</dbReference>
<dbReference type="InterPro" id="IPR001296">
    <property type="entry name" value="Glyco_trans_1"/>
</dbReference>
<accession>A0A6A6VU34</accession>
<dbReference type="Gene3D" id="3.40.50.2000">
    <property type="entry name" value="Glycogen Phosphorylase B"/>
    <property type="match status" value="2"/>
</dbReference>
<evidence type="ECO:0000313" key="6">
    <source>
        <dbReference type="Proteomes" id="UP000799437"/>
    </source>
</evidence>
<keyword evidence="6" id="KW-1185">Reference proteome</keyword>
<dbReference type="PANTHER" id="PTHR45947:SF3">
    <property type="entry name" value="SULFOQUINOVOSYL TRANSFERASE SQD2"/>
    <property type="match status" value="1"/>
</dbReference>
<evidence type="ECO:0000313" key="5">
    <source>
        <dbReference type="EMBL" id="KAF2753409.1"/>
    </source>
</evidence>
<dbReference type="PANTHER" id="PTHR45947">
    <property type="entry name" value="SULFOQUINOVOSYL TRANSFERASE SQD2"/>
    <property type="match status" value="1"/>
</dbReference>
<sequence>MDQNFPQDLKGRKILLATESLGPINGVSRTTGSLIQYLRDNGAQVAVVAPKFAGPTTVTNARNDPEVRLDGYPLPYNPDLTVAYPLRLDTIYSKSFHPDLIYLASPASVGFQLLLQIRQMGSPPPVMLNFQTDLSAYSEIIFPKPMDQYAVWLLALVQGFLFSHSAVHTIFYPSGMVREYLEKAGAPMSKTFHLGRGVDTALFRPEARDMNFRKTIAPHGEIILLCVGRIAPEKGFGFLAEVVQRLDAAGSHFKMVITGGNQNPAVEEDVQKLFKSVEHRVVFTGFRKGAALACVYASADLFLHCSITETFGLVVLEAMASGLPVVARDQGGPSEIVVDEKSGHLIRPDDVRNFVAKTQRLIQSSELRRQMSQTARSIALNTTWQKINNKVALKISEALAAAEAAKKNRPIRNWIAARLRSIIIAIRINMAIGLTYFMWGIAVLPLLIHGSSRFPDRFVAAMLPNLQPIGNSLSHTLRTVGL</sequence>
<dbReference type="InterPro" id="IPR028098">
    <property type="entry name" value="Glyco_trans_4-like_N"/>
</dbReference>
<dbReference type="RefSeq" id="XP_033595860.1">
    <property type="nucleotide sequence ID" value="XM_033745847.1"/>
</dbReference>
<feature type="transmembrane region" description="Helical" evidence="2">
    <location>
        <begin position="428"/>
        <end position="448"/>
    </location>
</feature>
<dbReference type="Pfam" id="PF13439">
    <property type="entry name" value="Glyco_transf_4"/>
    <property type="match status" value="1"/>
</dbReference>
<evidence type="ECO:0000259" key="3">
    <source>
        <dbReference type="Pfam" id="PF00534"/>
    </source>
</evidence>
<feature type="domain" description="Glycosyltransferase subfamily 4-like N-terminal" evidence="4">
    <location>
        <begin position="24"/>
        <end position="201"/>
    </location>
</feature>
<dbReference type="EMBL" id="ML996584">
    <property type="protein sequence ID" value="KAF2753409.1"/>
    <property type="molecule type" value="Genomic_DNA"/>
</dbReference>
<dbReference type="OrthoDB" id="512920at2759"/>
<keyword evidence="1" id="KW-0328">Glycosyltransferase</keyword>
<evidence type="ECO:0000256" key="1">
    <source>
        <dbReference type="ARBA" id="ARBA00022676"/>
    </source>
</evidence>
<dbReference type="CDD" id="cd03814">
    <property type="entry name" value="GT4-like"/>
    <property type="match status" value="1"/>
</dbReference>
<dbReference type="GO" id="GO:0016757">
    <property type="term" value="F:glycosyltransferase activity"/>
    <property type="evidence" value="ECO:0007669"/>
    <property type="project" value="UniProtKB-KW"/>
</dbReference>
<keyword evidence="2" id="KW-0472">Membrane</keyword>
<evidence type="ECO:0000259" key="4">
    <source>
        <dbReference type="Pfam" id="PF13439"/>
    </source>
</evidence>
<feature type="domain" description="Glycosyl transferase family 1" evidence="3">
    <location>
        <begin position="210"/>
        <end position="376"/>
    </location>
</feature>
<dbReference type="GeneID" id="54486901"/>
<dbReference type="InterPro" id="IPR050194">
    <property type="entry name" value="Glycosyltransferase_grp1"/>
</dbReference>
<keyword evidence="2" id="KW-1133">Transmembrane helix</keyword>
<dbReference type="Proteomes" id="UP000799437">
    <property type="component" value="Unassembled WGS sequence"/>
</dbReference>
<gene>
    <name evidence="5" type="ORF">EJ05DRAFT_490110</name>
</gene>
<organism evidence="5 6">
    <name type="scientific">Pseudovirgaria hyperparasitica</name>
    <dbReference type="NCBI Taxonomy" id="470096"/>
    <lineage>
        <taxon>Eukaryota</taxon>
        <taxon>Fungi</taxon>
        <taxon>Dikarya</taxon>
        <taxon>Ascomycota</taxon>
        <taxon>Pezizomycotina</taxon>
        <taxon>Dothideomycetes</taxon>
        <taxon>Dothideomycetes incertae sedis</taxon>
        <taxon>Acrospermales</taxon>
        <taxon>Acrospermaceae</taxon>
        <taxon>Pseudovirgaria</taxon>
    </lineage>
</organism>
<reference evidence="5" key="1">
    <citation type="journal article" date="2020" name="Stud. Mycol.">
        <title>101 Dothideomycetes genomes: a test case for predicting lifestyles and emergence of pathogens.</title>
        <authorList>
            <person name="Haridas S."/>
            <person name="Albert R."/>
            <person name="Binder M."/>
            <person name="Bloem J."/>
            <person name="Labutti K."/>
            <person name="Salamov A."/>
            <person name="Andreopoulos B."/>
            <person name="Baker S."/>
            <person name="Barry K."/>
            <person name="Bills G."/>
            <person name="Bluhm B."/>
            <person name="Cannon C."/>
            <person name="Castanera R."/>
            <person name="Culley D."/>
            <person name="Daum C."/>
            <person name="Ezra D."/>
            <person name="Gonzalez J."/>
            <person name="Henrissat B."/>
            <person name="Kuo A."/>
            <person name="Liang C."/>
            <person name="Lipzen A."/>
            <person name="Lutzoni F."/>
            <person name="Magnuson J."/>
            <person name="Mondo S."/>
            <person name="Nolan M."/>
            <person name="Ohm R."/>
            <person name="Pangilinan J."/>
            <person name="Park H.-J."/>
            <person name="Ramirez L."/>
            <person name="Alfaro M."/>
            <person name="Sun H."/>
            <person name="Tritt A."/>
            <person name="Yoshinaga Y."/>
            <person name="Zwiers L.-H."/>
            <person name="Turgeon B."/>
            <person name="Goodwin S."/>
            <person name="Spatafora J."/>
            <person name="Crous P."/>
            <person name="Grigoriev I."/>
        </authorList>
    </citation>
    <scope>NUCLEOTIDE SEQUENCE</scope>
    <source>
        <strain evidence="5">CBS 121739</strain>
    </source>
</reference>
<name>A0A6A6VU34_9PEZI</name>
<dbReference type="Pfam" id="PF00534">
    <property type="entry name" value="Glycos_transf_1"/>
    <property type="match status" value="1"/>
</dbReference>
<proteinExistence type="predicted"/>
<protein>
    <submittedName>
        <fullName evidence="5">Glycosyltransferase</fullName>
    </submittedName>
</protein>
<evidence type="ECO:0000256" key="2">
    <source>
        <dbReference type="SAM" id="Phobius"/>
    </source>
</evidence>
<keyword evidence="5" id="KW-0808">Transferase</keyword>
<keyword evidence="2" id="KW-0812">Transmembrane</keyword>